<reference evidence="2 3" key="1">
    <citation type="submission" date="2023-03" db="EMBL/GenBank/DDBJ databases">
        <title>Halomonas sp. nov., isolated from Korean tranditional fermented seafood 'Jeotgal'.</title>
        <authorList>
            <person name="Kim B."/>
            <person name="Shin N.-R."/>
        </authorList>
    </citation>
    <scope>NUCLEOTIDE SEQUENCE [LARGE SCALE GENOMIC DNA]</scope>
    <source>
        <strain evidence="2 3">SG2L-4</strain>
    </source>
</reference>
<organism evidence="2 3">
    <name type="scientific">Halomonas piscis</name>
    <dbReference type="NCBI Taxonomy" id="3031727"/>
    <lineage>
        <taxon>Bacteria</taxon>
        <taxon>Pseudomonadati</taxon>
        <taxon>Pseudomonadota</taxon>
        <taxon>Gammaproteobacteria</taxon>
        <taxon>Oceanospirillales</taxon>
        <taxon>Halomonadaceae</taxon>
        <taxon>Halomonas</taxon>
    </lineage>
</organism>
<feature type="transmembrane region" description="Helical" evidence="1">
    <location>
        <begin position="20"/>
        <end position="43"/>
    </location>
</feature>
<dbReference type="Proteomes" id="UP001301869">
    <property type="component" value="Chromosome"/>
</dbReference>
<keyword evidence="1" id="KW-0472">Membrane</keyword>
<protein>
    <submittedName>
        <fullName evidence="2">Uncharacterized protein</fullName>
    </submittedName>
</protein>
<sequence length="175" mass="18955">MSSVTDPATKKTPGSAATPPFPVLTTLILVTGIALAAFGWYAFSHWIRGSDDVTWYPPEQECNLHQEGCTATLGDRGNVALKVDTEGRIEALEPLPLEVAVQGINARSATVDFVGRDMDMGLNRFSLEADGPNRFSGLGQLGVCTQDVMPWRARIILETPSGRIGSWFDFDVARS</sequence>
<keyword evidence="3" id="KW-1185">Reference proteome</keyword>
<name>A0ABY9Z0S8_9GAMM</name>
<proteinExistence type="predicted"/>
<evidence type="ECO:0000256" key="1">
    <source>
        <dbReference type="SAM" id="Phobius"/>
    </source>
</evidence>
<keyword evidence="1" id="KW-1133">Transmembrane helix</keyword>
<dbReference type="RefSeq" id="WP_311884102.1">
    <property type="nucleotide sequence ID" value="NZ_CP119391.1"/>
</dbReference>
<evidence type="ECO:0000313" key="2">
    <source>
        <dbReference type="EMBL" id="WNK20438.1"/>
    </source>
</evidence>
<evidence type="ECO:0000313" key="3">
    <source>
        <dbReference type="Proteomes" id="UP001301869"/>
    </source>
</evidence>
<keyword evidence="1" id="KW-0812">Transmembrane</keyword>
<gene>
    <name evidence="2" type="ORF">P1P91_01770</name>
</gene>
<dbReference type="EMBL" id="CP119391">
    <property type="protein sequence ID" value="WNK20438.1"/>
    <property type="molecule type" value="Genomic_DNA"/>
</dbReference>
<accession>A0ABY9Z0S8</accession>